<feature type="compositionally biased region" description="Basic residues" evidence="1">
    <location>
        <begin position="209"/>
        <end position="219"/>
    </location>
</feature>
<dbReference type="EMBL" id="JANPWB010000003">
    <property type="protein sequence ID" value="KAJ1202505.1"/>
    <property type="molecule type" value="Genomic_DNA"/>
</dbReference>
<keyword evidence="3" id="KW-1185">Reference proteome</keyword>
<proteinExistence type="predicted"/>
<feature type="compositionally biased region" description="Polar residues" evidence="1">
    <location>
        <begin position="296"/>
        <end position="309"/>
    </location>
</feature>
<feature type="region of interest" description="Disordered" evidence="1">
    <location>
        <begin position="296"/>
        <end position="332"/>
    </location>
</feature>
<feature type="compositionally biased region" description="Low complexity" evidence="1">
    <location>
        <begin position="313"/>
        <end position="325"/>
    </location>
</feature>
<protein>
    <submittedName>
        <fullName evidence="2">Uncharacterized protein</fullName>
    </submittedName>
</protein>
<gene>
    <name evidence="2" type="ORF">NDU88_006304</name>
</gene>
<organism evidence="2 3">
    <name type="scientific">Pleurodeles waltl</name>
    <name type="common">Iberian ribbed newt</name>
    <dbReference type="NCBI Taxonomy" id="8319"/>
    <lineage>
        <taxon>Eukaryota</taxon>
        <taxon>Metazoa</taxon>
        <taxon>Chordata</taxon>
        <taxon>Craniata</taxon>
        <taxon>Vertebrata</taxon>
        <taxon>Euteleostomi</taxon>
        <taxon>Amphibia</taxon>
        <taxon>Batrachia</taxon>
        <taxon>Caudata</taxon>
        <taxon>Salamandroidea</taxon>
        <taxon>Salamandridae</taxon>
        <taxon>Pleurodelinae</taxon>
        <taxon>Pleurodeles</taxon>
    </lineage>
</organism>
<feature type="region of interest" description="Disordered" evidence="1">
    <location>
        <begin position="172"/>
        <end position="235"/>
    </location>
</feature>
<comment type="caution">
    <text evidence="2">The sequence shown here is derived from an EMBL/GenBank/DDBJ whole genome shotgun (WGS) entry which is preliminary data.</text>
</comment>
<evidence type="ECO:0000256" key="1">
    <source>
        <dbReference type="SAM" id="MobiDB-lite"/>
    </source>
</evidence>
<reference evidence="2" key="1">
    <citation type="journal article" date="2022" name="bioRxiv">
        <title>Sequencing and chromosome-scale assembly of the giantPleurodeles waltlgenome.</title>
        <authorList>
            <person name="Brown T."/>
            <person name="Elewa A."/>
            <person name="Iarovenko S."/>
            <person name="Subramanian E."/>
            <person name="Araus A.J."/>
            <person name="Petzold A."/>
            <person name="Susuki M."/>
            <person name="Suzuki K.-i.T."/>
            <person name="Hayashi T."/>
            <person name="Toyoda A."/>
            <person name="Oliveira C."/>
            <person name="Osipova E."/>
            <person name="Leigh N.D."/>
            <person name="Simon A."/>
            <person name="Yun M.H."/>
        </authorList>
    </citation>
    <scope>NUCLEOTIDE SEQUENCE</scope>
    <source>
        <strain evidence="2">20211129_DDA</strain>
        <tissue evidence="2">Liver</tissue>
    </source>
</reference>
<evidence type="ECO:0000313" key="3">
    <source>
        <dbReference type="Proteomes" id="UP001066276"/>
    </source>
</evidence>
<feature type="compositionally biased region" description="Basic and acidic residues" evidence="1">
    <location>
        <begin position="13"/>
        <end position="30"/>
    </location>
</feature>
<accession>A0AAV7VLJ1</accession>
<feature type="region of interest" description="Disordered" evidence="1">
    <location>
        <begin position="1"/>
        <end position="47"/>
    </location>
</feature>
<sequence>MSGGGLRGSSRHAANERRNLSGEGDGRSCKESSASMEGARGMERPSTSTVQCSFFEVYQCGSPQHVCQAEVVTKDIETLEHGEIEEKAPARFVDYEGEPAPKQKPQTKARVTTSSKLDNDLQEMLMAARHLVAKKGKALVDAQVMEPAEQEQHTIRPRQPTRKPVWLCNGAPFVQGTGGLQPEQRPRRGTRWYRDQGVGTTRQDGRGPQKLHRVTATRRRSYEDGDTSEEDITIPGGTRHLLPILCRTQTWMESSRQPKTRSHVRSTKGTVSQAWVFLRAIRNLGTQVGMVNTMQQGPQADSASQNPAASHQAGPWPGGWAPWAGQTQPSHA</sequence>
<dbReference type="Proteomes" id="UP001066276">
    <property type="component" value="Chromosome 2_1"/>
</dbReference>
<evidence type="ECO:0000313" key="2">
    <source>
        <dbReference type="EMBL" id="KAJ1202505.1"/>
    </source>
</evidence>
<name>A0AAV7VLJ1_PLEWA</name>
<dbReference type="AlphaFoldDB" id="A0AAV7VLJ1"/>